<organism evidence="2 3">
    <name type="scientific">Goodfellowiella coeruleoviolacea</name>
    <dbReference type="NCBI Taxonomy" id="334858"/>
    <lineage>
        <taxon>Bacteria</taxon>
        <taxon>Bacillati</taxon>
        <taxon>Actinomycetota</taxon>
        <taxon>Actinomycetes</taxon>
        <taxon>Pseudonocardiales</taxon>
        <taxon>Pseudonocardiaceae</taxon>
        <taxon>Goodfellowiella</taxon>
    </lineage>
</organism>
<keyword evidence="1" id="KW-0472">Membrane</keyword>
<protein>
    <submittedName>
        <fullName evidence="2">Uncharacterized protein</fullName>
    </submittedName>
</protein>
<evidence type="ECO:0000313" key="2">
    <source>
        <dbReference type="EMBL" id="MCP2166839.1"/>
    </source>
</evidence>
<name>A0AAE3GGB9_9PSEU</name>
<sequence length="101" mass="11033">MGPVETVLTWSIPGGVLAVVAVGAVELLRQKRRRRAGTPLTGTFVNEVTAMFYGTKRMELDHRESMSMMRAEDADGAPPRTTVDLERGIVVLRPDAPGRPD</sequence>
<keyword evidence="3" id="KW-1185">Reference proteome</keyword>
<feature type="transmembrane region" description="Helical" evidence="1">
    <location>
        <begin position="6"/>
        <end position="28"/>
    </location>
</feature>
<dbReference type="Proteomes" id="UP001206128">
    <property type="component" value="Unassembled WGS sequence"/>
</dbReference>
<keyword evidence="1" id="KW-1133">Transmembrane helix</keyword>
<proteinExistence type="predicted"/>
<dbReference type="EMBL" id="JAMTCK010000008">
    <property type="protein sequence ID" value="MCP2166839.1"/>
    <property type="molecule type" value="Genomic_DNA"/>
</dbReference>
<evidence type="ECO:0000256" key="1">
    <source>
        <dbReference type="SAM" id="Phobius"/>
    </source>
</evidence>
<dbReference type="Pfam" id="PF19690">
    <property type="entry name" value="DUF6191"/>
    <property type="match status" value="1"/>
</dbReference>
<evidence type="ECO:0000313" key="3">
    <source>
        <dbReference type="Proteomes" id="UP001206128"/>
    </source>
</evidence>
<dbReference type="AlphaFoldDB" id="A0AAE3GGB9"/>
<gene>
    <name evidence="2" type="ORF">LX83_003711</name>
</gene>
<keyword evidence="1" id="KW-0812">Transmembrane</keyword>
<reference evidence="2" key="1">
    <citation type="submission" date="2022-06" db="EMBL/GenBank/DDBJ databases">
        <title>Genomic Encyclopedia of Archaeal and Bacterial Type Strains, Phase II (KMG-II): from individual species to whole genera.</title>
        <authorList>
            <person name="Goeker M."/>
        </authorList>
    </citation>
    <scope>NUCLEOTIDE SEQUENCE</scope>
    <source>
        <strain evidence="2">DSM 43935</strain>
    </source>
</reference>
<comment type="caution">
    <text evidence="2">The sequence shown here is derived from an EMBL/GenBank/DDBJ whole genome shotgun (WGS) entry which is preliminary data.</text>
</comment>
<dbReference type="InterPro" id="IPR045684">
    <property type="entry name" value="DUF6191"/>
</dbReference>
<accession>A0AAE3GGB9</accession>